<feature type="non-terminal residue" evidence="2">
    <location>
        <position position="1"/>
    </location>
</feature>
<dbReference type="EMBL" id="DS695957">
    <property type="protein sequence ID" value="EEC05037.1"/>
    <property type="molecule type" value="Genomic_DNA"/>
</dbReference>
<dbReference type="EnsemblMetazoa" id="ISCW017700-RA">
    <property type="protein sequence ID" value="ISCW017700-PA"/>
    <property type="gene ID" value="ISCW017700"/>
</dbReference>
<reference evidence="2 4" key="1">
    <citation type="submission" date="2008-03" db="EMBL/GenBank/DDBJ databases">
        <title>Annotation of Ixodes scapularis.</title>
        <authorList>
            <consortium name="Ixodes scapularis Genome Project Consortium"/>
            <person name="Caler E."/>
            <person name="Hannick L.I."/>
            <person name="Bidwell S."/>
            <person name="Joardar V."/>
            <person name="Thiagarajan M."/>
            <person name="Amedeo P."/>
            <person name="Galinsky K.J."/>
            <person name="Schobel S."/>
            <person name="Inman J."/>
            <person name="Hostetler J."/>
            <person name="Miller J."/>
            <person name="Hammond M."/>
            <person name="Megy K."/>
            <person name="Lawson D."/>
            <person name="Kodira C."/>
            <person name="Sutton G."/>
            <person name="Meyer J."/>
            <person name="Hill C.A."/>
            <person name="Birren B."/>
            <person name="Nene V."/>
            <person name="Collins F."/>
            <person name="Alarcon-Chaidez F."/>
            <person name="Wikel S."/>
            <person name="Strausberg R."/>
        </authorList>
    </citation>
    <scope>NUCLEOTIDE SEQUENCE [LARGE SCALE GENOMIC DNA]</scope>
    <source>
        <strain evidence="4">Wikel</strain>
        <strain evidence="2">Wikel colony</strain>
    </source>
</reference>
<dbReference type="Proteomes" id="UP000001555">
    <property type="component" value="Unassembled WGS sequence"/>
</dbReference>
<dbReference type="HOGENOM" id="CLU_2078892_0_0_1"/>
<evidence type="ECO:0000313" key="3">
    <source>
        <dbReference type="EnsemblMetazoa" id="ISCW017700-PA"/>
    </source>
</evidence>
<gene>
    <name evidence="2" type="ORF">IscW_ISCW017700</name>
</gene>
<evidence type="ECO:0000313" key="4">
    <source>
        <dbReference type="Proteomes" id="UP000001555"/>
    </source>
</evidence>
<dbReference type="EMBL" id="ABJB010078459">
    <property type="status" value="NOT_ANNOTATED_CDS"/>
    <property type="molecule type" value="Genomic_DNA"/>
</dbReference>
<dbReference type="AlphaFoldDB" id="B7PEL5"/>
<evidence type="ECO:0000313" key="2">
    <source>
        <dbReference type="EMBL" id="EEC05037.1"/>
    </source>
</evidence>
<accession>B7PEL5</accession>
<feature type="compositionally biased region" description="Polar residues" evidence="1">
    <location>
        <begin position="91"/>
        <end position="118"/>
    </location>
</feature>
<dbReference type="PaxDb" id="6945-B7PEL5"/>
<protein>
    <submittedName>
        <fullName evidence="2 3">Uncharacterized protein</fullName>
    </submittedName>
</protein>
<dbReference type="VEuPathDB" id="VectorBase:ISCW017700"/>
<proteinExistence type="predicted"/>
<feature type="region of interest" description="Disordered" evidence="1">
    <location>
        <begin position="89"/>
        <end position="118"/>
    </location>
</feature>
<keyword evidence="4" id="KW-1185">Reference proteome</keyword>
<evidence type="ECO:0000256" key="1">
    <source>
        <dbReference type="SAM" id="MobiDB-lite"/>
    </source>
</evidence>
<dbReference type="VEuPathDB" id="VectorBase:ISCI017700"/>
<dbReference type="InParanoid" id="B7PEL5"/>
<organism>
    <name type="scientific">Ixodes scapularis</name>
    <name type="common">Black-legged tick</name>
    <name type="synonym">Deer tick</name>
    <dbReference type="NCBI Taxonomy" id="6945"/>
    <lineage>
        <taxon>Eukaryota</taxon>
        <taxon>Metazoa</taxon>
        <taxon>Ecdysozoa</taxon>
        <taxon>Arthropoda</taxon>
        <taxon>Chelicerata</taxon>
        <taxon>Arachnida</taxon>
        <taxon>Acari</taxon>
        <taxon>Parasitiformes</taxon>
        <taxon>Ixodida</taxon>
        <taxon>Ixodoidea</taxon>
        <taxon>Ixodidae</taxon>
        <taxon>Ixodinae</taxon>
        <taxon>Ixodes</taxon>
    </lineage>
</organism>
<name>B7PEL5_IXOSC</name>
<sequence length="118" mass="13039">FETQVYLQTTKAEKIKNKQIQLLKKLMNIHGCRCSCGMKQSLVFFGKASPICTTPALLSAARARSLCSNCTTRLFLEASSLPRRQEAFESPKQTICPQPLSQTPDKASSCNCQPIQGN</sequence>
<reference evidence="3" key="2">
    <citation type="submission" date="2020-05" db="UniProtKB">
        <authorList>
            <consortium name="EnsemblMetazoa"/>
        </authorList>
    </citation>
    <scope>IDENTIFICATION</scope>
    <source>
        <strain evidence="3">wikel</strain>
    </source>
</reference>